<dbReference type="SUPFAM" id="SSF51161">
    <property type="entry name" value="Trimeric LpxA-like enzymes"/>
    <property type="match status" value="1"/>
</dbReference>
<dbReference type="EMBL" id="VWKB01000029">
    <property type="protein sequence ID" value="KAA4093284.1"/>
    <property type="molecule type" value="Genomic_DNA"/>
</dbReference>
<evidence type="ECO:0000313" key="2">
    <source>
        <dbReference type="Proteomes" id="UP000473905"/>
    </source>
</evidence>
<dbReference type="Proteomes" id="UP000473905">
    <property type="component" value="Unassembled WGS sequence"/>
</dbReference>
<accession>A0A5M5DTN5</accession>
<evidence type="ECO:0000313" key="1">
    <source>
        <dbReference type="EMBL" id="KAA4093284.1"/>
    </source>
</evidence>
<protein>
    <submittedName>
        <fullName evidence="1">Uncharacterized protein</fullName>
    </submittedName>
</protein>
<comment type="caution">
    <text evidence="1">The sequence shown here is derived from an EMBL/GenBank/DDBJ whole genome shotgun (WGS) entry which is preliminary data.</text>
</comment>
<dbReference type="AlphaFoldDB" id="A0A5M5DTN5"/>
<reference evidence="1 2" key="1">
    <citation type="journal article" date="2019" name="Nat. Med.">
        <title>A library of human gut bacterial isolates paired with longitudinal multiomics data enables mechanistic microbiome research.</title>
        <authorList>
            <person name="Poyet M."/>
            <person name="Groussin M."/>
            <person name="Gibbons S.M."/>
            <person name="Avila-Pacheco J."/>
            <person name="Jiang X."/>
            <person name="Kearney S.M."/>
            <person name="Perrotta A.R."/>
            <person name="Berdy B."/>
            <person name="Zhao S."/>
            <person name="Lieberman T.D."/>
            <person name="Swanson P.K."/>
            <person name="Smith M."/>
            <person name="Roesemann S."/>
            <person name="Alexander J.E."/>
            <person name="Rich S.A."/>
            <person name="Livny J."/>
            <person name="Vlamakis H."/>
            <person name="Clish C."/>
            <person name="Bullock K."/>
            <person name="Deik A."/>
            <person name="Scott J."/>
            <person name="Pierce K.A."/>
            <person name="Xavier R.J."/>
            <person name="Alm E.J."/>
        </authorList>
    </citation>
    <scope>NUCLEOTIDE SEQUENCE [LARGE SCALE GENOMIC DNA]</scope>
    <source>
        <strain evidence="1 2">BIOML-A134</strain>
    </source>
</reference>
<keyword evidence="2" id="KW-1185">Reference proteome</keyword>
<name>A0A5M5DTN5_BACOV</name>
<sequence length="115" mass="13248">MINIPPFLDRQYKVYSENVKSRNKLHYLMGLYVRWKQYFKYERAVRIARKHGAKVGEGAVISSGSVVAKNVEPMSVVSGNPVKELRKRKCVHSELVVESLLGGDYLVYKISRNFK</sequence>
<organism evidence="1 2">
    <name type="scientific">Bacteroides ovatus</name>
    <dbReference type="NCBI Taxonomy" id="28116"/>
    <lineage>
        <taxon>Bacteria</taxon>
        <taxon>Pseudomonadati</taxon>
        <taxon>Bacteroidota</taxon>
        <taxon>Bacteroidia</taxon>
        <taxon>Bacteroidales</taxon>
        <taxon>Bacteroidaceae</taxon>
        <taxon>Bacteroides</taxon>
    </lineage>
</organism>
<dbReference type="InterPro" id="IPR011004">
    <property type="entry name" value="Trimer_LpxA-like_sf"/>
</dbReference>
<gene>
    <name evidence="1" type="ORF">F3D66_20045</name>
</gene>
<proteinExistence type="predicted"/>
<dbReference type="Gene3D" id="2.160.10.10">
    <property type="entry name" value="Hexapeptide repeat proteins"/>
    <property type="match status" value="1"/>
</dbReference>